<sequence length="95" mass="11167">MFVVTVKFIINTTFKAQFIEAVQKQAKDSLDLEPECHHFDVCTSQEKPNEVFLYEIYETAKSFDDHLITSHFKNFSQAISDWVELKTVETFKLEK</sequence>
<protein>
    <submittedName>
        <fullName evidence="2">Antibiotic biosynthesis monooxygenase</fullName>
    </submittedName>
</protein>
<dbReference type="Proteomes" id="UP001139646">
    <property type="component" value="Unassembled WGS sequence"/>
</dbReference>
<evidence type="ECO:0000313" key="3">
    <source>
        <dbReference type="Proteomes" id="UP001139646"/>
    </source>
</evidence>
<evidence type="ECO:0000313" key="2">
    <source>
        <dbReference type="EMBL" id="MCI2282751.1"/>
    </source>
</evidence>
<dbReference type="PROSITE" id="PS51725">
    <property type="entry name" value="ABM"/>
    <property type="match status" value="1"/>
</dbReference>
<dbReference type="PANTHER" id="PTHR33336:SF1">
    <property type="entry name" value="(4S)-4-HYDROXY-5-PHOSPHONOOXYPENTANE-2,3-DIONE ISOMERASE"/>
    <property type="match status" value="1"/>
</dbReference>
<name>A0ABS9WXU5_9GAMM</name>
<dbReference type="GO" id="GO:0004497">
    <property type="term" value="F:monooxygenase activity"/>
    <property type="evidence" value="ECO:0007669"/>
    <property type="project" value="UniProtKB-KW"/>
</dbReference>
<keyword evidence="3" id="KW-1185">Reference proteome</keyword>
<organism evidence="2 3">
    <name type="scientific">Colwellia maritima</name>
    <dbReference type="NCBI Taxonomy" id="2912588"/>
    <lineage>
        <taxon>Bacteria</taxon>
        <taxon>Pseudomonadati</taxon>
        <taxon>Pseudomonadota</taxon>
        <taxon>Gammaproteobacteria</taxon>
        <taxon>Alteromonadales</taxon>
        <taxon>Colwelliaceae</taxon>
        <taxon>Colwellia</taxon>
    </lineage>
</organism>
<reference evidence="2" key="1">
    <citation type="submission" date="2022-01" db="EMBL/GenBank/DDBJ databases">
        <title>Colwellia maritima, isolated from seawater.</title>
        <authorList>
            <person name="Kristyanto S."/>
            <person name="Jung J."/>
            <person name="Jeon C.O."/>
        </authorList>
    </citation>
    <scope>NUCLEOTIDE SEQUENCE</scope>
    <source>
        <strain evidence="2">MSW7</strain>
    </source>
</reference>
<dbReference type="RefSeq" id="WP_242283708.1">
    <property type="nucleotide sequence ID" value="NZ_JAKKSL010000001.1"/>
</dbReference>
<keyword evidence="2" id="KW-0560">Oxidoreductase</keyword>
<dbReference type="Gene3D" id="3.30.70.100">
    <property type="match status" value="1"/>
</dbReference>
<dbReference type="EMBL" id="JAKKSL010000001">
    <property type="protein sequence ID" value="MCI2282751.1"/>
    <property type="molecule type" value="Genomic_DNA"/>
</dbReference>
<feature type="domain" description="ABM" evidence="1">
    <location>
        <begin position="2"/>
        <end position="91"/>
    </location>
</feature>
<evidence type="ECO:0000259" key="1">
    <source>
        <dbReference type="PROSITE" id="PS51725"/>
    </source>
</evidence>
<dbReference type="InterPro" id="IPR007138">
    <property type="entry name" value="ABM_dom"/>
</dbReference>
<proteinExistence type="predicted"/>
<gene>
    <name evidence="2" type="ORF">L3081_04195</name>
</gene>
<dbReference type="InterPro" id="IPR011008">
    <property type="entry name" value="Dimeric_a/b-barrel"/>
</dbReference>
<dbReference type="Pfam" id="PF03992">
    <property type="entry name" value="ABM"/>
    <property type="match status" value="1"/>
</dbReference>
<dbReference type="PANTHER" id="PTHR33336">
    <property type="entry name" value="QUINOL MONOOXYGENASE YGIN-RELATED"/>
    <property type="match status" value="1"/>
</dbReference>
<dbReference type="SUPFAM" id="SSF54909">
    <property type="entry name" value="Dimeric alpha+beta barrel"/>
    <property type="match status" value="1"/>
</dbReference>
<dbReference type="InterPro" id="IPR050744">
    <property type="entry name" value="AI-2_Isomerase_LsrG"/>
</dbReference>
<comment type="caution">
    <text evidence="2">The sequence shown here is derived from an EMBL/GenBank/DDBJ whole genome shotgun (WGS) entry which is preliminary data.</text>
</comment>
<keyword evidence="2" id="KW-0503">Monooxygenase</keyword>
<accession>A0ABS9WXU5</accession>